<dbReference type="Proteomes" id="UP000693981">
    <property type="component" value="Unassembled WGS sequence"/>
</dbReference>
<evidence type="ECO:0000256" key="1">
    <source>
        <dbReference type="SAM" id="Coils"/>
    </source>
</evidence>
<protein>
    <submittedName>
        <fullName evidence="3">Uncharacterized protein</fullName>
    </submittedName>
</protein>
<proteinExistence type="predicted"/>
<evidence type="ECO:0000313" key="3">
    <source>
        <dbReference type="EMBL" id="KAG7400288.1"/>
    </source>
</evidence>
<evidence type="ECO:0000313" key="4">
    <source>
        <dbReference type="Proteomes" id="UP000693981"/>
    </source>
</evidence>
<keyword evidence="4" id="KW-1185">Reference proteome</keyword>
<feature type="coiled-coil region" evidence="1">
    <location>
        <begin position="66"/>
        <end position="93"/>
    </location>
</feature>
<comment type="caution">
    <text evidence="3">The sequence shown here is derived from an EMBL/GenBank/DDBJ whole genome shotgun (WGS) entry which is preliminary data.</text>
</comment>
<dbReference type="AlphaFoldDB" id="A0A8T1X7H1"/>
<evidence type="ECO:0000256" key="2">
    <source>
        <dbReference type="SAM" id="MobiDB-lite"/>
    </source>
</evidence>
<feature type="region of interest" description="Disordered" evidence="2">
    <location>
        <begin position="207"/>
        <end position="232"/>
    </location>
</feature>
<keyword evidence="1" id="KW-0175">Coiled coil</keyword>
<dbReference type="EMBL" id="JAGDFL010000034">
    <property type="protein sequence ID" value="KAG7400288.1"/>
    <property type="molecule type" value="Genomic_DNA"/>
</dbReference>
<sequence length="232" mass="27073">MASANVAERSERLTNTEEQLFQRAQSRIRTYFEEFDESEGFALLGCNLQRLLTKVEFELRGVFLQHHDAANKAEEVQAELEACKQELDRQQIACDQVIAAARHLATKAPAALKKRTEDLQAHYAGEIKVLEKQWAVQEDQRLQKQTRMLADQYARQLELMEVENTQRIAAVKEKLELKKDAEVEYLRIQMRLHLSSQLGREAYDSHTVCSNSGRQRRRRELAPNYSSRYRHR</sequence>
<organism evidence="3 4">
    <name type="scientific">Phytophthora boehmeriae</name>
    <dbReference type="NCBI Taxonomy" id="109152"/>
    <lineage>
        <taxon>Eukaryota</taxon>
        <taxon>Sar</taxon>
        <taxon>Stramenopiles</taxon>
        <taxon>Oomycota</taxon>
        <taxon>Peronosporomycetes</taxon>
        <taxon>Peronosporales</taxon>
        <taxon>Peronosporaceae</taxon>
        <taxon>Phytophthora</taxon>
    </lineage>
</organism>
<reference evidence="3" key="1">
    <citation type="submission" date="2021-02" db="EMBL/GenBank/DDBJ databases">
        <authorList>
            <person name="Palmer J.M."/>
        </authorList>
    </citation>
    <scope>NUCLEOTIDE SEQUENCE</scope>
    <source>
        <strain evidence="3">SCRP23</strain>
    </source>
</reference>
<name>A0A8T1X7H1_9STRA</name>
<gene>
    <name evidence="3" type="ORF">PHYBOEH_006425</name>
</gene>
<dbReference type="OrthoDB" id="112957at2759"/>
<accession>A0A8T1X7H1</accession>